<dbReference type="PROSITE" id="PS00122">
    <property type="entry name" value="CARBOXYLESTERASE_B_1"/>
    <property type="match status" value="1"/>
</dbReference>
<dbReference type="AlphaFoldDB" id="A0A437MBT9"/>
<dbReference type="EMBL" id="SACN01000001">
    <property type="protein sequence ID" value="RVT95085.1"/>
    <property type="molecule type" value="Genomic_DNA"/>
</dbReference>
<evidence type="ECO:0000259" key="4">
    <source>
        <dbReference type="Pfam" id="PF00135"/>
    </source>
</evidence>
<dbReference type="PANTHER" id="PTHR11559">
    <property type="entry name" value="CARBOXYLESTERASE"/>
    <property type="match status" value="1"/>
</dbReference>
<evidence type="ECO:0000256" key="2">
    <source>
        <dbReference type="ARBA" id="ARBA00022801"/>
    </source>
</evidence>
<sequence length="584" mass="63244">MPHSISIYAASARAHIPNQITEPAKNRRAMPQRSAAFTAALLLGMLSAFKPAPILAAQPLRAPIVRTDKGLLRGSVSNGITRYLGVPYAAAPIGDLRWRPPEAHAPWPQVRNATAFAPICAQTTTLGVFSGPRNANEDCLYLNVFTPTARPPARLPVIVYLHGGGNFTGETPSYDGSKLAARGNVVVTVEYRLNLMGFLAHPALDQEGHSFGNYGILDQQAALRWIQSNIAHFGGDKRNVTLAGQSSGAIDVLLHMVSPTSAGLFHRAICQSSCYANFPAITQDAAEAIGVAFAQAAGCGSGRGSETARCLRELPATKIEELAGTASAQSKFVIIGAGIVDGQTLPDQPLTLFKTGRFRHVPLMTGATMDEQGFFLAITQYWSHSDNAKRIPPTADQYERYVRSSYAPPKYPESTASDILSLYPLSSLESPAQTWSRAASDAKICDIRRLSTLLAQQIPVYAYEFSDRRAPSIFPDMPGLTLGAYHTADIQYLFPLWHGGPDGVSRPLNSQQSRLSDEIVAAWSNFARTGNPNGAGNAPWPRHTEKAGSDAWLIQDHPASSRLTDHQYAMRRHCDFWDSLTPSP</sequence>
<dbReference type="InterPro" id="IPR029058">
    <property type="entry name" value="AB_hydrolase_fold"/>
</dbReference>
<keyword evidence="6" id="KW-1185">Reference proteome</keyword>
<comment type="caution">
    <text evidence="5">The sequence shown here is derived from an EMBL/GenBank/DDBJ whole genome shotgun (WGS) entry which is preliminary data.</text>
</comment>
<dbReference type="InterPro" id="IPR002018">
    <property type="entry name" value="CarbesteraseB"/>
</dbReference>
<dbReference type="GO" id="GO:0016787">
    <property type="term" value="F:hydrolase activity"/>
    <property type="evidence" value="ECO:0007669"/>
    <property type="project" value="UniProtKB-KW"/>
</dbReference>
<evidence type="ECO:0000256" key="3">
    <source>
        <dbReference type="RuleBase" id="RU361235"/>
    </source>
</evidence>
<dbReference type="RefSeq" id="WP_127744653.1">
    <property type="nucleotide sequence ID" value="NZ_SACN01000001.1"/>
</dbReference>
<gene>
    <name evidence="5" type="ORF">EOD43_06465</name>
</gene>
<evidence type="ECO:0000313" key="5">
    <source>
        <dbReference type="EMBL" id="RVT95085.1"/>
    </source>
</evidence>
<dbReference type="InterPro" id="IPR050309">
    <property type="entry name" value="Type-B_Carboxylest/Lipase"/>
</dbReference>
<dbReference type="InterPro" id="IPR019826">
    <property type="entry name" value="Carboxylesterase_B_AS"/>
</dbReference>
<dbReference type="Gene3D" id="3.40.50.1820">
    <property type="entry name" value="alpha/beta hydrolase"/>
    <property type="match status" value="1"/>
</dbReference>
<evidence type="ECO:0000313" key="6">
    <source>
        <dbReference type="Proteomes" id="UP000282971"/>
    </source>
</evidence>
<dbReference type="Pfam" id="PF00135">
    <property type="entry name" value="COesterase"/>
    <property type="match status" value="1"/>
</dbReference>
<protein>
    <recommendedName>
        <fullName evidence="3">Carboxylic ester hydrolase</fullName>
        <ecNumber evidence="3">3.1.1.-</ecNumber>
    </recommendedName>
</protein>
<comment type="similarity">
    <text evidence="1 3">Belongs to the type-B carboxylesterase/lipase family.</text>
</comment>
<dbReference type="OrthoDB" id="9775851at2"/>
<keyword evidence="2 3" id="KW-0378">Hydrolase</keyword>
<dbReference type="InterPro" id="IPR019819">
    <property type="entry name" value="Carboxylesterase_B_CS"/>
</dbReference>
<proteinExistence type="inferred from homology"/>
<dbReference type="EC" id="3.1.1.-" evidence="3"/>
<name>A0A437MBT9_9SPHN</name>
<accession>A0A437MBT9</accession>
<evidence type="ECO:0000256" key="1">
    <source>
        <dbReference type="ARBA" id="ARBA00005964"/>
    </source>
</evidence>
<dbReference type="Proteomes" id="UP000282971">
    <property type="component" value="Unassembled WGS sequence"/>
</dbReference>
<reference evidence="5 6" key="1">
    <citation type="submission" date="2019-01" db="EMBL/GenBank/DDBJ databases">
        <authorList>
            <person name="Chen W.-M."/>
        </authorList>
    </citation>
    <scope>NUCLEOTIDE SEQUENCE [LARGE SCALE GENOMIC DNA]</scope>
    <source>
        <strain evidence="5 6">CCP-7</strain>
    </source>
</reference>
<dbReference type="PROSITE" id="PS00941">
    <property type="entry name" value="CARBOXYLESTERASE_B_2"/>
    <property type="match status" value="1"/>
</dbReference>
<dbReference type="SUPFAM" id="SSF53474">
    <property type="entry name" value="alpha/beta-Hydrolases"/>
    <property type="match status" value="1"/>
</dbReference>
<organism evidence="5 6">
    <name type="scientific">Sphingomonas crocodyli</name>
    <dbReference type="NCBI Taxonomy" id="1979270"/>
    <lineage>
        <taxon>Bacteria</taxon>
        <taxon>Pseudomonadati</taxon>
        <taxon>Pseudomonadota</taxon>
        <taxon>Alphaproteobacteria</taxon>
        <taxon>Sphingomonadales</taxon>
        <taxon>Sphingomonadaceae</taxon>
        <taxon>Sphingomonas</taxon>
    </lineage>
</organism>
<feature type="domain" description="Carboxylesterase type B" evidence="4">
    <location>
        <begin position="62"/>
        <end position="559"/>
    </location>
</feature>